<feature type="region of interest" description="Disordered" evidence="1">
    <location>
        <begin position="26"/>
        <end position="58"/>
    </location>
</feature>
<protein>
    <recommendedName>
        <fullName evidence="5">Insoluble domain protein</fullName>
    </recommendedName>
</protein>
<proteinExistence type="predicted"/>
<feature type="signal peptide" evidence="2">
    <location>
        <begin position="1"/>
        <end position="28"/>
    </location>
</feature>
<evidence type="ECO:0008006" key="5">
    <source>
        <dbReference type="Google" id="ProtNLM"/>
    </source>
</evidence>
<evidence type="ECO:0000256" key="2">
    <source>
        <dbReference type="SAM" id="SignalP"/>
    </source>
</evidence>
<evidence type="ECO:0000313" key="3">
    <source>
        <dbReference type="EMBL" id="MBB3040080.1"/>
    </source>
</evidence>
<evidence type="ECO:0000313" key="4">
    <source>
        <dbReference type="Proteomes" id="UP000567922"/>
    </source>
</evidence>
<feature type="chain" id="PRO_5032327831" description="Insoluble domain protein" evidence="2">
    <location>
        <begin position="29"/>
        <end position="332"/>
    </location>
</feature>
<evidence type="ECO:0000256" key="1">
    <source>
        <dbReference type="SAM" id="MobiDB-lite"/>
    </source>
</evidence>
<accession>A0A839RU46</accession>
<sequence length="332" mass="32653">MRKNVIRSVAAVSAAALSAPLFGGIASANPQPGLASPPSGGGQPGLTSPDPAPAPQRQVWVEVPQQQRYQNVQWRQYDAPEQYSAPAQSAPAAVQEVTPSAPAPPTAVIAPIAAPEGRLRIGDFITDKPEWMSEDDLEKTNNQSALIEADIANAWVDAGLGDADRADKVAAATMAGGATGALLAGGVGAVAGGAAGAAIGTPIGAAGGSVFVPGVGTVAGGTAGAVTGGAVGATAVGLPAAIAGGAAGAFAGAAFGAGDTLPDEEARELFPEPEPLVMPGAENIPGLEAFVLPPAEVPVFSDVLPEPRFVVDAPGEAASDPVQEMVNAFLQG</sequence>
<gene>
    <name evidence="3" type="ORF">FHU29_004575</name>
</gene>
<dbReference type="Proteomes" id="UP000567922">
    <property type="component" value="Unassembled WGS sequence"/>
</dbReference>
<name>A0A839RU46_9ACTN</name>
<reference evidence="3 4" key="1">
    <citation type="submission" date="2020-08" db="EMBL/GenBank/DDBJ databases">
        <title>Sequencing the genomes of 1000 actinobacteria strains.</title>
        <authorList>
            <person name="Klenk H.-P."/>
        </authorList>
    </citation>
    <scope>NUCLEOTIDE SEQUENCE [LARGE SCALE GENOMIC DNA]</scope>
    <source>
        <strain evidence="3 4">DSM 45258</strain>
    </source>
</reference>
<dbReference type="AlphaFoldDB" id="A0A839RU46"/>
<comment type="caution">
    <text evidence="3">The sequence shown here is derived from an EMBL/GenBank/DDBJ whole genome shotgun (WGS) entry which is preliminary data.</text>
</comment>
<dbReference type="EMBL" id="JACHWS010000006">
    <property type="protein sequence ID" value="MBB3040080.1"/>
    <property type="molecule type" value="Genomic_DNA"/>
</dbReference>
<keyword evidence="2" id="KW-0732">Signal</keyword>
<organism evidence="3 4">
    <name type="scientific">Hoyosella altamirensis</name>
    <dbReference type="NCBI Taxonomy" id="616997"/>
    <lineage>
        <taxon>Bacteria</taxon>
        <taxon>Bacillati</taxon>
        <taxon>Actinomycetota</taxon>
        <taxon>Actinomycetes</taxon>
        <taxon>Mycobacteriales</taxon>
        <taxon>Hoyosellaceae</taxon>
        <taxon>Hoyosella</taxon>
    </lineage>
</organism>
<dbReference type="RefSeq" id="WP_183377668.1">
    <property type="nucleotide sequence ID" value="NZ_BDDI01000021.1"/>
</dbReference>
<keyword evidence="4" id="KW-1185">Reference proteome</keyword>